<accession>A0A6V7UQN3</accession>
<evidence type="ECO:0000313" key="2">
    <source>
        <dbReference type="Proteomes" id="UP000580250"/>
    </source>
</evidence>
<sequence length="43" mass="4982">MLKFELEKGVKATGVAKNLKIFVILKEEIEDWGFEVNQNVELM</sequence>
<organism evidence="1 2">
    <name type="scientific">Meloidogyne enterolobii</name>
    <name type="common">Root-knot nematode worm</name>
    <name type="synonym">Meloidogyne mayaguensis</name>
    <dbReference type="NCBI Taxonomy" id="390850"/>
    <lineage>
        <taxon>Eukaryota</taxon>
        <taxon>Metazoa</taxon>
        <taxon>Ecdysozoa</taxon>
        <taxon>Nematoda</taxon>
        <taxon>Chromadorea</taxon>
        <taxon>Rhabditida</taxon>
        <taxon>Tylenchina</taxon>
        <taxon>Tylenchomorpha</taxon>
        <taxon>Tylenchoidea</taxon>
        <taxon>Meloidogynidae</taxon>
        <taxon>Meloidogyninae</taxon>
        <taxon>Meloidogyne</taxon>
    </lineage>
</organism>
<dbReference type="Proteomes" id="UP000580250">
    <property type="component" value="Unassembled WGS sequence"/>
</dbReference>
<comment type="caution">
    <text evidence="1">The sequence shown here is derived from an EMBL/GenBank/DDBJ whole genome shotgun (WGS) entry which is preliminary data.</text>
</comment>
<gene>
    <name evidence="1" type="ORF">MENT_LOCUS16222</name>
</gene>
<proteinExistence type="predicted"/>
<name>A0A6V7UQN3_MELEN</name>
<reference evidence="1 2" key="1">
    <citation type="submission" date="2020-08" db="EMBL/GenBank/DDBJ databases">
        <authorList>
            <person name="Koutsovoulos G."/>
            <person name="Danchin GJ E."/>
        </authorList>
    </citation>
    <scope>NUCLEOTIDE SEQUENCE [LARGE SCALE GENOMIC DNA]</scope>
</reference>
<dbReference type="EMBL" id="CAJEWN010000100">
    <property type="protein sequence ID" value="CAD2163822.1"/>
    <property type="molecule type" value="Genomic_DNA"/>
</dbReference>
<dbReference type="AlphaFoldDB" id="A0A6V7UQN3"/>
<evidence type="ECO:0000313" key="1">
    <source>
        <dbReference type="EMBL" id="CAD2163822.1"/>
    </source>
</evidence>
<protein>
    <submittedName>
        <fullName evidence="1">Uncharacterized protein</fullName>
    </submittedName>
</protein>